<comment type="caution">
    <text evidence="1">The sequence shown here is derived from an EMBL/GenBank/DDBJ whole genome shotgun (WGS) entry which is preliminary data.</text>
</comment>
<proteinExistence type="predicted"/>
<reference evidence="1 2" key="1">
    <citation type="submission" date="2012-03" db="EMBL/GenBank/DDBJ databases">
        <title>The Genome Sequence of Bartonella washoensis Sb944nv.</title>
        <authorList>
            <consortium name="The Broad Institute Genome Sequencing Platform"/>
            <consortium name="The Broad Institute Genome Sequencing Center for Infectious Disease"/>
            <person name="Feldgarden M."/>
            <person name="Kirby J."/>
            <person name="Kosoy M."/>
            <person name="Birtles R."/>
            <person name="Probert W.S."/>
            <person name="Chiaraviglio L."/>
            <person name="Young S.K."/>
            <person name="Zeng Q."/>
            <person name="Gargeya S."/>
            <person name="Fitzgerald M."/>
            <person name="Haas B."/>
            <person name="Abouelleil A."/>
            <person name="Alvarado L."/>
            <person name="Arachchi H.M."/>
            <person name="Berlin A."/>
            <person name="Chapman S.B."/>
            <person name="Gearin G."/>
            <person name="Goldberg J."/>
            <person name="Griggs A."/>
            <person name="Gujja S."/>
            <person name="Hansen M."/>
            <person name="Heiman D."/>
            <person name="Howarth C."/>
            <person name="Larimer J."/>
            <person name="Lui A."/>
            <person name="MacDonald P.J.P."/>
            <person name="McCowen C."/>
            <person name="Montmayeur A."/>
            <person name="Murphy C."/>
            <person name="Neiman D."/>
            <person name="Pearson M."/>
            <person name="Priest M."/>
            <person name="Roberts A."/>
            <person name="Saif S."/>
            <person name="Shea T."/>
            <person name="Sisk P."/>
            <person name="Stolte C."/>
            <person name="Sykes S."/>
            <person name="Wortman J."/>
            <person name="Nusbaum C."/>
            <person name="Birren B."/>
        </authorList>
    </citation>
    <scope>NUCLEOTIDE SEQUENCE [LARGE SCALE GENOMIC DNA]</scope>
    <source>
        <strain evidence="1 2">Sb944nv</strain>
    </source>
</reference>
<dbReference type="Proteomes" id="UP000008947">
    <property type="component" value="Unassembled WGS sequence"/>
</dbReference>
<feature type="non-terminal residue" evidence="1">
    <location>
        <position position="50"/>
    </location>
</feature>
<organism evidence="1 2">
    <name type="scientific">Candidatus Bartonella washoeensis Sb944nv</name>
    <dbReference type="NCBI Taxonomy" id="1094563"/>
    <lineage>
        <taxon>Bacteria</taxon>
        <taxon>Pseudomonadati</taxon>
        <taxon>Pseudomonadota</taxon>
        <taxon>Alphaproteobacteria</taxon>
        <taxon>Hyphomicrobiales</taxon>
        <taxon>Bartonellaceae</taxon>
        <taxon>Bartonella</taxon>
    </lineage>
</organism>
<dbReference type="AlphaFoldDB" id="J1J7L6"/>
<protein>
    <submittedName>
        <fullName evidence="1">Uncharacterized protein</fullName>
    </submittedName>
</protein>
<name>J1J7L6_9HYPH</name>
<sequence>MKKVIISITIAAILGTPSLALAWLNLPAEDSNTHHRNSLWFYGGTTPPPS</sequence>
<dbReference type="HOGENOM" id="CLU_3128541_0_0_5"/>
<evidence type="ECO:0000313" key="2">
    <source>
        <dbReference type="Proteomes" id="UP000008947"/>
    </source>
</evidence>
<dbReference type="EMBL" id="AILU01000021">
    <property type="protein sequence ID" value="EJF79820.1"/>
    <property type="molecule type" value="Genomic_DNA"/>
</dbReference>
<gene>
    <name evidence="1" type="ORF">MCQ_00673</name>
</gene>
<keyword evidence="2" id="KW-1185">Reference proteome</keyword>
<accession>J1J7L6</accession>
<evidence type="ECO:0000313" key="1">
    <source>
        <dbReference type="EMBL" id="EJF79820.1"/>
    </source>
</evidence>